<keyword evidence="2" id="KW-1185">Reference proteome</keyword>
<organism evidence="1 2">
    <name type="scientific">Chryseobacterium formosus</name>
    <dbReference type="NCBI Taxonomy" id="1537363"/>
    <lineage>
        <taxon>Bacteria</taxon>
        <taxon>Pseudomonadati</taxon>
        <taxon>Bacteroidota</taxon>
        <taxon>Flavobacteriia</taxon>
        <taxon>Flavobacteriales</taxon>
        <taxon>Weeksellaceae</taxon>
        <taxon>Chryseobacterium group</taxon>
        <taxon>Chryseobacterium</taxon>
    </lineage>
</organism>
<evidence type="ECO:0000313" key="1">
    <source>
        <dbReference type="EMBL" id="MCX8523009.1"/>
    </source>
</evidence>
<dbReference type="Proteomes" id="UP001073122">
    <property type="component" value="Unassembled WGS sequence"/>
</dbReference>
<protein>
    <submittedName>
        <fullName evidence="1">Uncharacterized protein</fullName>
    </submittedName>
</protein>
<gene>
    <name evidence="1" type="ORF">OF897_03620</name>
</gene>
<reference evidence="1" key="1">
    <citation type="submission" date="2022-10" db="EMBL/GenBank/DDBJ databases">
        <title>Chryseobacterium sp. nov., a novel bacterial species.</title>
        <authorList>
            <person name="Cao Y."/>
        </authorList>
    </citation>
    <scope>NUCLEOTIDE SEQUENCE</scope>
    <source>
        <strain evidence="1">CCTCC AB2015118</strain>
    </source>
</reference>
<proteinExistence type="predicted"/>
<dbReference type="EMBL" id="JAOVZW010000003">
    <property type="protein sequence ID" value="MCX8523009.1"/>
    <property type="molecule type" value="Genomic_DNA"/>
</dbReference>
<evidence type="ECO:0000313" key="2">
    <source>
        <dbReference type="Proteomes" id="UP001073122"/>
    </source>
</evidence>
<name>A0ABT3XLM7_9FLAO</name>
<comment type="caution">
    <text evidence="1">The sequence shown here is derived from an EMBL/GenBank/DDBJ whole genome shotgun (WGS) entry which is preliminary data.</text>
</comment>
<dbReference type="RefSeq" id="WP_267264331.1">
    <property type="nucleotide sequence ID" value="NZ_JAOVZW010000003.1"/>
</dbReference>
<sequence length="68" mass="7658">MAKHPKFYVQNSAIQILSNSQTFLLSTSNFLFRSREPAFTTRFFGIFCGGKAAAKYPEKSSNMPFNQG</sequence>
<accession>A0ABT3XLM7</accession>